<dbReference type="EMBL" id="CADEBC010000503">
    <property type="protein sequence ID" value="CAB3239935.1"/>
    <property type="molecule type" value="Genomic_DNA"/>
</dbReference>
<organism evidence="2 4">
    <name type="scientific">Arctia plantaginis</name>
    <name type="common">Wood tiger moth</name>
    <name type="synonym">Phalaena plantaginis</name>
    <dbReference type="NCBI Taxonomy" id="874455"/>
    <lineage>
        <taxon>Eukaryota</taxon>
        <taxon>Metazoa</taxon>
        <taxon>Ecdysozoa</taxon>
        <taxon>Arthropoda</taxon>
        <taxon>Hexapoda</taxon>
        <taxon>Insecta</taxon>
        <taxon>Pterygota</taxon>
        <taxon>Neoptera</taxon>
        <taxon>Endopterygota</taxon>
        <taxon>Lepidoptera</taxon>
        <taxon>Glossata</taxon>
        <taxon>Ditrysia</taxon>
        <taxon>Noctuoidea</taxon>
        <taxon>Erebidae</taxon>
        <taxon>Arctiinae</taxon>
        <taxon>Arctia</taxon>
    </lineage>
</organism>
<reference evidence="4 5" key="1">
    <citation type="submission" date="2020-04" db="EMBL/GenBank/DDBJ databases">
        <authorList>
            <person name="Wallbank WR R."/>
            <person name="Pardo Diaz C."/>
            <person name="Kozak K."/>
            <person name="Martin S."/>
            <person name="Jiggins C."/>
            <person name="Moest M."/>
            <person name="Warren A I."/>
            <person name="Byers J.R.P. K."/>
            <person name="Montejo-Kovacevich G."/>
            <person name="Yen C E."/>
        </authorList>
    </citation>
    <scope>NUCLEOTIDE SEQUENCE [LARGE SCALE GENOMIC DNA]</scope>
</reference>
<evidence type="ECO:0000313" key="2">
    <source>
        <dbReference type="EMBL" id="CAB3239935.1"/>
    </source>
</evidence>
<dbReference type="Proteomes" id="UP000494256">
    <property type="component" value="Unassembled WGS sequence"/>
</dbReference>
<evidence type="ECO:0000313" key="4">
    <source>
        <dbReference type="Proteomes" id="UP000494106"/>
    </source>
</evidence>
<keyword evidence="4" id="KW-1185">Reference proteome</keyword>
<evidence type="ECO:0000313" key="5">
    <source>
        <dbReference type="Proteomes" id="UP000494256"/>
    </source>
</evidence>
<proteinExistence type="predicted"/>
<gene>
    <name evidence="2" type="ORF">APLA_LOCUS8110</name>
    <name evidence="3" type="ORF">APLA_LOCUS9132</name>
</gene>
<evidence type="ECO:0000313" key="3">
    <source>
        <dbReference type="EMBL" id="CAB3240571.1"/>
    </source>
</evidence>
<sequence>MEKHDRVASAVRRRRRRCVCGERRQRSDVVATELSAAAHHGRDRLLRSRSISHPVARRAAARAPTSTTNRTAGVGPRVRRTEVYAKAYVQMIADRWFRGRN</sequence>
<dbReference type="Proteomes" id="UP000494106">
    <property type="component" value="Unassembled WGS sequence"/>
</dbReference>
<dbReference type="AlphaFoldDB" id="A0A8S0ZY91"/>
<evidence type="ECO:0000256" key="1">
    <source>
        <dbReference type="SAM" id="MobiDB-lite"/>
    </source>
</evidence>
<dbReference type="EMBL" id="CADEBD010000309">
    <property type="protein sequence ID" value="CAB3240571.1"/>
    <property type="molecule type" value="Genomic_DNA"/>
</dbReference>
<name>A0A8S0ZY91_ARCPL</name>
<protein>
    <submittedName>
        <fullName evidence="2">Uncharacterized protein</fullName>
    </submittedName>
</protein>
<feature type="compositionally biased region" description="Low complexity" evidence="1">
    <location>
        <begin position="61"/>
        <end position="72"/>
    </location>
</feature>
<comment type="caution">
    <text evidence="2">The sequence shown here is derived from an EMBL/GenBank/DDBJ whole genome shotgun (WGS) entry which is preliminary data.</text>
</comment>
<feature type="region of interest" description="Disordered" evidence="1">
    <location>
        <begin position="51"/>
        <end position="76"/>
    </location>
</feature>
<accession>A0A8S0ZY91</accession>